<organism evidence="3">
    <name type="scientific">Pongo abelii</name>
    <name type="common">Sumatran orangutan</name>
    <name type="synonym">Pongo pygmaeus abelii</name>
    <dbReference type="NCBI Taxonomy" id="9601"/>
    <lineage>
        <taxon>Eukaryota</taxon>
        <taxon>Metazoa</taxon>
        <taxon>Chordata</taxon>
        <taxon>Craniata</taxon>
        <taxon>Vertebrata</taxon>
        <taxon>Euteleostomi</taxon>
        <taxon>Mammalia</taxon>
        <taxon>Eutheria</taxon>
        <taxon>Euarchontoglires</taxon>
        <taxon>Primates</taxon>
        <taxon>Haplorrhini</taxon>
        <taxon>Catarrhini</taxon>
        <taxon>Hominidae</taxon>
        <taxon>Pongo</taxon>
    </lineage>
</organism>
<evidence type="ECO:0000313" key="3">
    <source>
        <dbReference type="EMBL" id="PNJ57417.1"/>
    </source>
</evidence>
<evidence type="ECO:0000256" key="2">
    <source>
        <dbReference type="SAM" id="SignalP"/>
    </source>
</evidence>
<evidence type="ECO:0000256" key="1">
    <source>
        <dbReference type="SAM" id="MobiDB-lite"/>
    </source>
</evidence>
<dbReference type="AlphaFoldDB" id="A0A2J8VIU7"/>
<gene>
    <name evidence="3" type="ORF">CR201_G0018559</name>
</gene>
<sequence length="88" mass="9726">MLRILCLALCSLLTGTRADPGALLRLGMDIMNREVQSAMDESHILEKMAAEAGKKQPGMKPIKGITNEQGHFEEEMRLESQISTLRAT</sequence>
<reference evidence="3" key="1">
    <citation type="submission" date="2017-12" db="EMBL/GenBank/DDBJ databases">
        <title>High-resolution comparative analysis of great ape genomes.</title>
        <authorList>
            <person name="Pollen A."/>
            <person name="Hastie A."/>
            <person name="Hormozdiari F."/>
            <person name="Dougherty M."/>
            <person name="Liu R."/>
            <person name="Chaisson M."/>
            <person name="Hoppe E."/>
            <person name="Hill C."/>
            <person name="Pang A."/>
            <person name="Hillier L."/>
            <person name="Baker C."/>
            <person name="Armstrong J."/>
            <person name="Shendure J."/>
            <person name="Paten B."/>
            <person name="Wilson R."/>
            <person name="Chao H."/>
            <person name="Schneider V."/>
            <person name="Ventura M."/>
            <person name="Kronenberg Z."/>
            <person name="Murali S."/>
            <person name="Gordon D."/>
            <person name="Cantsilieris S."/>
            <person name="Munson K."/>
            <person name="Nelson B."/>
            <person name="Raja A."/>
            <person name="Underwood J."/>
            <person name="Diekhans M."/>
            <person name="Fiddes I."/>
            <person name="Haussler D."/>
            <person name="Eichler E."/>
        </authorList>
    </citation>
    <scope>NUCLEOTIDE SEQUENCE [LARGE SCALE GENOMIC DNA]</scope>
    <source>
        <strain evidence="3">Susie</strain>
    </source>
</reference>
<keyword evidence="2" id="KW-0732">Signal</keyword>
<dbReference type="EMBL" id="NDHI03003419">
    <property type="protein sequence ID" value="PNJ57417.1"/>
    <property type="molecule type" value="Genomic_DNA"/>
</dbReference>
<feature type="region of interest" description="Disordered" evidence="1">
    <location>
        <begin position="51"/>
        <end position="88"/>
    </location>
</feature>
<feature type="signal peptide" evidence="2">
    <location>
        <begin position="1"/>
        <end position="18"/>
    </location>
</feature>
<proteinExistence type="predicted"/>
<protein>
    <submittedName>
        <fullName evidence="3">BPIFB6 isoform 2</fullName>
    </submittedName>
</protein>
<accession>A0A2J8VIU7</accession>
<name>A0A2J8VIU7_PONAB</name>
<comment type="caution">
    <text evidence="3">The sequence shown here is derived from an EMBL/GenBank/DDBJ whole genome shotgun (WGS) entry which is preliminary data.</text>
</comment>
<feature type="chain" id="PRO_5014451394" evidence="2">
    <location>
        <begin position="19"/>
        <end position="88"/>
    </location>
</feature>